<dbReference type="GO" id="GO:0016168">
    <property type="term" value="F:chlorophyll binding"/>
    <property type="evidence" value="ECO:0007669"/>
    <property type="project" value="UniProtKB-KW"/>
</dbReference>
<dbReference type="PaxDb" id="2903-EOD13475"/>
<keyword evidence="2" id="KW-0150">Chloroplast</keyword>
<dbReference type="RefSeq" id="XP_005765904.1">
    <property type="nucleotide sequence ID" value="XM_005765847.1"/>
</dbReference>
<evidence type="ECO:0000256" key="1">
    <source>
        <dbReference type="ARBA" id="ARBA00004229"/>
    </source>
</evidence>
<dbReference type="GeneID" id="17259611"/>
<evidence type="ECO:0000313" key="7">
    <source>
        <dbReference type="EnsemblProtists" id="EOD13475"/>
    </source>
</evidence>
<dbReference type="Proteomes" id="UP000013827">
    <property type="component" value="Unassembled WGS sequence"/>
</dbReference>
<feature type="binding site" evidence="5">
    <location>
        <position position="141"/>
    </location>
    <ligand>
        <name>chlorophyll a</name>
        <dbReference type="ChEBI" id="CHEBI:58416"/>
        <label>1</label>
    </ligand>
</feature>
<feature type="binding site" evidence="5">
    <location>
        <position position="98"/>
    </location>
    <ligand>
        <name>chlorophyll a</name>
        <dbReference type="ChEBI" id="CHEBI:58416"/>
        <label>1</label>
    </ligand>
</feature>
<evidence type="ECO:0008006" key="9">
    <source>
        <dbReference type="Google" id="ProtNLM"/>
    </source>
</evidence>
<protein>
    <recommendedName>
        <fullName evidence="9">Light harvesting protein</fullName>
    </recommendedName>
</protein>
<dbReference type="eggNOG" id="ENOG502S6HY">
    <property type="taxonomic scope" value="Eukaryota"/>
</dbReference>
<dbReference type="OMA" id="YIDCAVF"/>
<dbReference type="GO" id="GO:0009507">
    <property type="term" value="C:chloroplast"/>
    <property type="evidence" value="ECO:0007669"/>
    <property type="project" value="UniProtKB-SubCell"/>
</dbReference>
<keyword evidence="3" id="KW-0602">Photosynthesis</keyword>
<feature type="binding site" evidence="5">
    <location>
        <position position="101"/>
    </location>
    <ligand>
        <name>chlorophyll a</name>
        <dbReference type="ChEBI" id="CHEBI:58416"/>
        <label>1</label>
    </ligand>
</feature>
<dbReference type="GO" id="GO:0009765">
    <property type="term" value="P:photosynthesis, light harvesting"/>
    <property type="evidence" value="ECO:0007669"/>
    <property type="project" value="InterPro"/>
</dbReference>
<dbReference type="InterPro" id="IPR022796">
    <property type="entry name" value="Chloroa_b-bind"/>
</dbReference>
<keyword evidence="8" id="KW-1185">Reference proteome</keyword>
<feature type="binding site" description="axial binding residue" evidence="5">
    <location>
        <position position="103"/>
    </location>
    <ligand>
        <name>chlorophyll b</name>
        <dbReference type="ChEBI" id="CHEBI:61721"/>
        <label>1</label>
    </ligand>
    <ligandPart>
        <name>Mg</name>
        <dbReference type="ChEBI" id="CHEBI:25107"/>
    </ligandPart>
</feature>
<reference evidence="8" key="1">
    <citation type="journal article" date="2013" name="Nature">
        <title>Pan genome of the phytoplankton Emiliania underpins its global distribution.</title>
        <authorList>
            <person name="Read B.A."/>
            <person name="Kegel J."/>
            <person name="Klute M.J."/>
            <person name="Kuo A."/>
            <person name="Lefebvre S.C."/>
            <person name="Maumus F."/>
            <person name="Mayer C."/>
            <person name="Miller J."/>
            <person name="Monier A."/>
            <person name="Salamov A."/>
            <person name="Young J."/>
            <person name="Aguilar M."/>
            <person name="Claverie J.M."/>
            <person name="Frickenhaus S."/>
            <person name="Gonzalez K."/>
            <person name="Herman E.K."/>
            <person name="Lin Y.C."/>
            <person name="Napier J."/>
            <person name="Ogata H."/>
            <person name="Sarno A.F."/>
            <person name="Shmutz J."/>
            <person name="Schroeder D."/>
            <person name="de Vargas C."/>
            <person name="Verret F."/>
            <person name="von Dassow P."/>
            <person name="Valentin K."/>
            <person name="Van de Peer Y."/>
            <person name="Wheeler G."/>
            <person name="Dacks J.B."/>
            <person name="Delwiche C.F."/>
            <person name="Dyhrman S.T."/>
            <person name="Glockner G."/>
            <person name="John U."/>
            <person name="Richards T."/>
            <person name="Worden A.Z."/>
            <person name="Zhang X."/>
            <person name="Grigoriev I.V."/>
            <person name="Allen A.E."/>
            <person name="Bidle K."/>
            <person name="Borodovsky M."/>
            <person name="Bowler C."/>
            <person name="Brownlee C."/>
            <person name="Cock J.M."/>
            <person name="Elias M."/>
            <person name="Gladyshev V.N."/>
            <person name="Groth M."/>
            <person name="Guda C."/>
            <person name="Hadaegh A."/>
            <person name="Iglesias-Rodriguez M.D."/>
            <person name="Jenkins J."/>
            <person name="Jones B.M."/>
            <person name="Lawson T."/>
            <person name="Leese F."/>
            <person name="Lindquist E."/>
            <person name="Lobanov A."/>
            <person name="Lomsadze A."/>
            <person name="Malik S.B."/>
            <person name="Marsh M.E."/>
            <person name="Mackinder L."/>
            <person name="Mock T."/>
            <person name="Mueller-Roeber B."/>
            <person name="Pagarete A."/>
            <person name="Parker M."/>
            <person name="Probert I."/>
            <person name="Quesneville H."/>
            <person name="Raines C."/>
            <person name="Rensing S.A."/>
            <person name="Riano-Pachon D.M."/>
            <person name="Richier S."/>
            <person name="Rokitta S."/>
            <person name="Shiraiwa Y."/>
            <person name="Soanes D.M."/>
            <person name="van der Giezen M."/>
            <person name="Wahlund T.M."/>
            <person name="Williams B."/>
            <person name="Wilson W."/>
            <person name="Wolfe G."/>
            <person name="Wurch L.L."/>
        </authorList>
    </citation>
    <scope>NUCLEOTIDE SEQUENCE</scope>
</reference>
<feature type="binding site" evidence="5">
    <location>
        <position position="208"/>
    </location>
    <ligand>
        <name>chlorophyll a</name>
        <dbReference type="ChEBI" id="CHEBI:58416"/>
        <label>1</label>
    </ligand>
</feature>
<accession>A0A0D3IQE0</accession>
<dbReference type="KEGG" id="ehx:EMIHUDRAFT_356951"/>
<dbReference type="Pfam" id="PF00504">
    <property type="entry name" value="Chloroa_b-bind"/>
    <property type="match status" value="2"/>
</dbReference>
<keyword evidence="5" id="KW-0148">Chlorophyll</keyword>
<evidence type="ECO:0000256" key="5">
    <source>
        <dbReference type="PIRSR" id="PIRSR601344-1"/>
    </source>
</evidence>
<evidence type="ECO:0000256" key="2">
    <source>
        <dbReference type="ARBA" id="ARBA00022528"/>
    </source>
</evidence>
<dbReference type="InterPro" id="IPR001344">
    <property type="entry name" value="Chloro_AB-bd_pln"/>
</dbReference>
<comment type="subcellular location">
    <subcellularLocation>
        <location evidence="1">Plastid</location>
        <location evidence="1">Chloroplast</location>
    </subcellularLocation>
</comment>
<dbReference type="GO" id="GO:0016020">
    <property type="term" value="C:membrane"/>
    <property type="evidence" value="ECO:0007669"/>
    <property type="project" value="InterPro"/>
</dbReference>
<keyword evidence="4" id="KW-0934">Plastid</keyword>
<evidence type="ECO:0000313" key="8">
    <source>
        <dbReference type="Proteomes" id="UP000013827"/>
    </source>
</evidence>
<sequence>MISLHAASLGLAAPASAPAAPRAPPQQQWLPGAGRSPSYLDGSLPGDRGFDPYCLVALARTRTSVDSGPWAKLDRPTRMVMAQDWEARKKVAWMREAEIKHSRLAMMAAAGWPLSELADGPLSKLLGLPANLVAGGRAPSLLNGGLFDNLGFLGLVALGTAYLELNTLDNVEGLTPSGYLAGDLGFDPLGLGEGKMEHMAEAEIKHGRAAMLAVVGFAVQEAIYGTPVVQQTPQFFKPFFL</sequence>
<dbReference type="AlphaFoldDB" id="A0A0D3IQE0"/>
<dbReference type="HOGENOM" id="CLU_1247368_0_0_1"/>
<feature type="binding site" evidence="5">
    <location>
        <position position="203"/>
    </location>
    <ligand>
        <name>chlorophyll a</name>
        <dbReference type="ChEBI" id="CHEBI:58416"/>
        <label>1</label>
    </ligand>
</feature>
<feature type="binding site" description="axial binding residue" evidence="5">
    <location>
        <position position="220"/>
    </location>
    <ligand>
        <name>chlorophyll a</name>
        <dbReference type="ChEBI" id="CHEBI:58416"/>
        <label>4</label>
    </ligand>
    <ligandPart>
        <name>Mg</name>
        <dbReference type="ChEBI" id="CHEBI:25107"/>
    </ligandPart>
</feature>
<name>A0A0D3IQE0_EMIH1</name>
<evidence type="ECO:0000256" key="4">
    <source>
        <dbReference type="ARBA" id="ARBA00022640"/>
    </source>
</evidence>
<dbReference type="PANTHER" id="PTHR21649">
    <property type="entry name" value="CHLOROPHYLL A/B BINDING PROTEIN"/>
    <property type="match status" value="1"/>
</dbReference>
<evidence type="ECO:0000256" key="3">
    <source>
        <dbReference type="ARBA" id="ARBA00022531"/>
    </source>
</evidence>
<proteinExistence type="predicted"/>
<feature type="binding site" description="axial binding residue" evidence="5">
    <location>
        <position position="174"/>
    </location>
    <ligand>
        <name>chlorophyll b</name>
        <dbReference type="ChEBI" id="CHEBI:61721"/>
        <label>1</label>
    </ligand>
    <ligandPart>
        <name>Mg</name>
        <dbReference type="ChEBI" id="CHEBI:25107"/>
    </ligandPart>
</feature>
<dbReference type="Gene3D" id="1.10.3460.10">
    <property type="entry name" value="Chlorophyll a/b binding protein domain"/>
    <property type="match status" value="1"/>
</dbReference>
<reference evidence="7" key="2">
    <citation type="submission" date="2024-10" db="UniProtKB">
        <authorList>
            <consortium name="EnsemblProtists"/>
        </authorList>
    </citation>
    <scope>IDENTIFICATION</scope>
</reference>
<keyword evidence="5" id="KW-0157">Chromophore</keyword>
<organism evidence="7 8">
    <name type="scientific">Emiliania huxleyi (strain CCMP1516)</name>
    <dbReference type="NCBI Taxonomy" id="280463"/>
    <lineage>
        <taxon>Eukaryota</taxon>
        <taxon>Haptista</taxon>
        <taxon>Haptophyta</taxon>
        <taxon>Prymnesiophyceae</taxon>
        <taxon>Isochrysidales</taxon>
        <taxon>Noelaerhabdaceae</taxon>
        <taxon>Emiliania</taxon>
    </lineage>
</organism>
<feature type="region of interest" description="Disordered" evidence="6">
    <location>
        <begin position="16"/>
        <end position="37"/>
    </location>
</feature>
<evidence type="ECO:0000256" key="6">
    <source>
        <dbReference type="SAM" id="MobiDB-lite"/>
    </source>
</evidence>
<dbReference type="STRING" id="2903.R1DG54"/>
<dbReference type="EnsemblProtists" id="EOD13475">
    <property type="protein sequence ID" value="EOD13475"/>
    <property type="gene ID" value="EMIHUDRAFT_356951"/>
</dbReference>
<dbReference type="SUPFAM" id="SSF103511">
    <property type="entry name" value="Chlorophyll a-b binding protein"/>
    <property type="match status" value="1"/>
</dbReference>